<dbReference type="InterPro" id="IPR009061">
    <property type="entry name" value="DNA-bd_dom_put_sf"/>
</dbReference>
<dbReference type="Pfam" id="PF00376">
    <property type="entry name" value="MerR"/>
    <property type="match status" value="1"/>
</dbReference>
<feature type="domain" description="HTH merR-type" evidence="1">
    <location>
        <begin position="12"/>
        <end position="45"/>
    </location>
</feature>
<dbReference type="AlphaFoldDB" id="A0A517VXM8"/>
<accession>A0A517VXM8</accession>
<gene>
    <name evidence="2" type="ORF">V144x_32360</name>
</gene>
<dbReference type="KEGG" id="gaw:V144x_32360"/>
<evidence type="ECO:0000259" key="1">
    <source>
        <dbReference type="Pfam" id="PF00376"/>
    </source>
</evidence>
<dbReference type="GO" id="GO:0006355">
    <property type="term" value="P:regulation of DNA-templated transcription"/>
    <property type="evidence" value="ECO:0007669"/>
    <property type="project" value="InterPro"/>
</dbReference>
<dbReference type="SUPFAM" id="SSF46955">
    <property type="entry name" value="Putative DNA-binding domain"/>
    <property type="match status" value="1"/>
</dbReference>
<evidence type="ECO:0000313" key="2">
    <source>
        <dbReference type="EMBL" id="QDT97754.1"/>
    </source>
</evidence>
<dbReference type="GO" id="GO:0003677">
    <property type="term" value="F:DNA binding"/>
    <property type="evidence" value="ECO:0007669"/>
    <property type="project" value="InterPro"/>
</dbReference>
<dbReference type="Proteomes" id="UP000318704">
    <property type="component" value="Chromosome"/>
</dbReference>
<reference evidence="2 3" key="1">
    <citation type="submission" date="2019-03" db="EMBL/GenBank/DDBJ databases">
        <title>Deep-cultivation of Planctomycetes and their phenomic and genomic characterization uncovers novel biology.</title>
        <authorList>
            <person name="Wiegand S."/>
            <person name="Jogler M."/>
            <person name="Boedeker C."/>
            <person name="Pinto D."/>
            <person name="Vollmers J."/>
            <person name="Rivas-Marin E."/>
            <person name="Kohn T."/>
            <person name="Peeters S.H."/>
            <person name="Heuer A."/>
            <person name="Rast P."/>
            <person name="Oberbeckmann S."/>
            <person name="Bunk B."/>
            <person name="Jeske O."/>
            <person name="Meyerdierks A."/>
            <person name="Storesund J.E."/>
            <person name="Kallscheuer N."/>
            <person name="Luecker S."/>
            <person name="Lage O.M."/>
            <person name="Pohl T."/>
            <person name="Merkel B.J."/>
            <person name="Hornburger P."/>
            <person name="Mueller R.-W."/>
            <person name="Bruemmer F."/>
            <person name="Labrenz M."/>
            <person name="Spormann A.M."/>
            <person name="Op den Camp H."/>
            <person name="Overmann J."/>
            <person name="Amann R."/>
            <person name="Jetten M.S.M."/>
            <person name="Mascher T."/>
            <person name="Medema M.H."/>
            <person name="Devos D.P."/>
            <person name="Kaster A.-K."/>
            <person name="Ovreas L."/>
            <person name="Rohde M."/>
            <person name="Galperin M.Y."/>
            <person name="Jogler C."/>
        </authorList>
    </citation>
    <scope>NUCLEOTIDE SEQUENCE [LARGE SCALE GENOMIC DNA]</scope>
    <source>
        <strain evidence="2 3">V144</strain>
    </source>
</reference>
<dbReference type="InterPro" id="IPR000551">
    <property type="entry name" value="MerR-type_HTH_dom"/>
</dbReference>
<dbReference type="EMBL" id="CP037920">
    <property type="protein sequence ID" value="QDT97754.1"/>
    <property type="molecule type" value="Genomic_DNA"/>
</dbReference>
<organism evidence="2 3">
    <name type="scientific">Gimesia aquarii</name>
    <dbReference type="NCBI Taxonomy" id="2527964"/>
    <lineage>
        <taxon>Bacteria</taxon>
        <taxon>Pseudomonadati</taxon>
        <taxon>Planctomycetota</taxon>
        <taxon>Planctomycetia</taxon>
        <taxon>Planctomycetales</taxon>
        <taxon>Planctomycetaceae</taxon>
        <taxon>Gimesia</taxon>
    </lineage>
</organism>
<name>A0A517VXM8_9PLAN</name>
<proteinExistence type="predicted"/>
<evidence type="ECO:0000313" key="3">
    <source>
        <dbReference type="Proteomes" id="UP000318704"/>
    </source>
</evidence>
<sequence length="72" mass="8305">MNDNVKLIDRRQLASKLGISIRTLQRWLSSGKIPKPIYLGSGRRLPRWILSTIDQWIISSCPSVKDSNIERK</sequence>
<protein>
    <submittedName>
        <fullName evidence="2">Prophage CP4-57 regulatory protein (AlpA)</fullName>
    </submittedName>
</protein>